<comment type="caution">
    <text evidence="2">The sequence shown here is derived from an EMBL/GenBank/DDBJ whole genome shotgun (WGS) entry which is preliminary data.</text>
</comment>
<proteinExistence type="predicted"/>
<gene>
    <name evidence="2" type="ORF">ACFP3J_03265</name>
</gene>
<keyword evidence="3" id="KW-1185">Reference proteome</keyword>
<evidence type="ECO:0000313" key="3">
    <source>
        <dbReference type="Proteomes" id="UP001596065"/>
    </source>
</evidence>
<dbReference type="RefSeq" id="WP_344347283.1">
    <property type="nucleotide sequence ID" value="NZ_BAAASM010000009.1"/>
</dbReference>
<reference evidence="3" key="1">
    <citation type="journal article" date="2019" name="Int. J. Syst. Evol. Microbiol.">
        <title>The Global Catalogue of Microorganisms (GCM) 10K type strain sequencing project: providing services to taxonomists for standard genome sequencing and annotation.</title>
        <authorList>
            <consortium name="The Broad Institute Genomics Platform"/>
            <consortium name="The Broad Institute Genome Sequencing Center for Infectious Disease"/>
            <person name="Wu L."/>
            <person name="Ma J."/>
        </authorList>
    </citation>
    <scope>NUCLEOTIDE SEQUENCE [LARGE SCALE GENOMIC DNA]</scope>
    <source>
        <strain evidence="3">KCTC 5701</strain>
    </source>
</reference>
<organism evidence="2 3">
    <name type="scientific">Streptomyces nogalater</name>
    <dbReference type="NCBI Taxonomy" id="38314"/>
    <lineage>
        <taxon>Bacteria</taxon>
        <taxon>Bacillati</taxon>
        <taxon>Actinomycetota</taxon>
        <taxon>Actinomycetes</taxon>
        <taxon>Kitasatosporales</taxon>
        <taxon>Streptomycetaceae</taxon>
        <taxon>Streptomyces</taxon>
    </lineage>
</organism>
<name>A0ABW0WAT1_STRNO</name>
<accession>A0ABW0WAT1</accession>
<dbReference type="EMBL" id="JBHSOE010000003">
    <property type="protein sequence ID" value="MFC5654513.1"/>
    <property type="molecule type" value="Genomic_DNA"/>
</dbReference>
<dbReference type="Proteomes" id="UP001596065">
    <property type="component" value="Unassembled WGS sequence"/>
</dbReference>
<sequence length="212" mass="20818">MATTVAFTAKGREIVASRLIGSTPSQAEPKNIGWGTGAGTAASSDVAPFTEATEARVVGTSSQVTTTSTNDTYQVTGTLTSASSQTITETFLSDSSSKPASTTLSAAVSSASATSITVASAAGFPGSGNFHLQVDSEVMTVTAGQGTTTWTVTRGVNGSAATTHSSGATVTAGNAPGSGSVTNGSLFVHASFTGLALNAGDSLTATTKLSFS</sequence>
<protein>
    <submittedName>
        <fullName evidence="2">Uncharacterized protein</fullName>
    </submittedName>
</protein>
<evidence type="ECO:0000313" key="2">
    <source>
        <dbReference type="EMBL" id="MFC5654513.1"/>
    </source>
</evidence>
<evidence type="ECO:0000256" key="1">
    <source>
        <dbReference type="SAM" id="MobiDB-lite"/>
    </source>
</evidence>
<feature type="region of interest" description="Disordered" evidence="1">
    <location>
        <begin position="20"/>
        <end position="39"/>
    </location>
</feature>